<feature type="domain" description="Response regulatory" evidence="3">
    <location>
        <begin position="67"/>
        <end position="181"/>
    </location>
</feature>
<keyword evidence="1 2" id="KW-0597">Phosphoprotein</keyword>
<gene>
    <name evidence="4" type="ORF">CUN49_13585</name>
</gene>
<sequence>MIRRLTPCASASCQMASRSEAKASKLKWQCVSISMAWPVLCRFCAIRRYNGSEPSIDKAQGRQTMPVALVLEDDKDIRVLFSEALRSKGFAVIAATTVAEAITLLADHSPDIAFVDLNLPEQSGTEFVRHVRAQPRFARMKVVVVTANRQMQDNFDQIGIDLFLQKPVAIAEMLMLAQRLLS</sequence>
<dbReference type="Proteomes" id="UP000229681">
    <property type="component" value="Unassembled WGS sequence"/>
</dbReference>
<evidence type="ECO:0000259" key="3">
    <source>
        <dbReference type="PROSITE" id="PS50110"/>
    </source>
</evidence>
<comment type="caution">
    <text evidence="4">The sequence shown here is derived from an EMBL/GenBank/DDBJ whole genome shotgun (WGS) entry which is preliminary data.</text>
</comment>
<feature type="modified residue" description="4-aspartylphosphate" evidence="2">
    <location>
        <position position="116"/>
    </location>
</feature>
<evidence type="ECO:0000256" key="2">
    <source>
        <dbReference type="PROSITE-ProRule" id="PRU00169"/>
    </source>
</evidence>
<dbReference type="PANTHER" id="PTHR44591">
    <property type="entry name" value="STRESS RESPONSE REGULATOR PROTEIN 1"/>
    <property type="match status" value="1"/>
</dbReference>
<dbReference type="Pfam" id="PF00072">
    <property type="entry name" value="Response_reg"/>
    <property type="match status" value="1"/>
</dbReference>
<accession>A0A2M8PBD9</accession>
<dbReference type="SUPFAM" id="SSF52172">
    <property type="entry name" value="CheY-like"/>
    <property type="match status" value="1"/>
</dbReference>
<dbReference type="SMART" id="SM00448">
    <property type="entry name" value="REC"/>
    <property type="match status" value="1"/>
</dbReference>
<dbReference type="CDD" id="cd00156">
    <property type="entry name" value="REC"/>
    <property type="match status" value="1"/>
</dbReference>
<dbReference type="InterPro" id="IPR050595">
    <property type="entry name" value="Bact_response_regulator"/>
</dbReference>
<dbReference type="GO" id="GO:0000160">
    <property type="term" value="P:phosphorelay signal transduction system"/>
    <property type="evidence" value="ECO:0007669"/>
    <property type="project" value="InterPro"/>
</dbReference>
<dbReference type="AlphaFoldDB" id="A0A2M8PBD9"/>
<dbReference type="PANTHER" id="PTHR44591:SF3">
    <property type="entry name" value="RESPONSE REGULATORY DOMAIN-CONTAINING PROTEIN"/>
    <property type="match status" value="1"/>
</dbReference>
<dbReference type="InterPro" id="IPR011006">
    <property type="entry name" value="CheY-like_superfamily"/>
</dbReference>
<protein>
    <recommendedName>
        <fullName evidence="3">Response regulatory domain-containing protein</fullName>
    </recommendedName>
</protein>
<evidence type="ECO:0000313" key="5">
    <source>
        <dbReference type="Proteomes" id="UP000229681"/>
    </source>
</evidence>
<dbReference type="EMBL" id="PGTM01000259">
    <property type="protein sequence ID" value="PJF34845.1"/>
    <property type="molecule type" value="Genomic_DNA"/>
</dbReference>
<evidence type="ECO:0000256" key="1">
    <source>
        <dbReference type="ARBA" id="ARBA00022553"/>
    </source>
</evidence>
<proteinExistence type="predicted"/>
<dbReference type="PROSITE" id="PS50110">
    <property type="entry name" value="RESPONSE_REGULATORY"/>
    <property type="match status" value="1"/>
</dbReference>
<organism evidence="4 5">
    <name type="scientific">Candidatus Thermofonsia Clade 1 bacterium</name>
    <dbReference type="NCBI Taxonomy" id="2364210"/>
    <lineage>
        <taxon>Bacteria</taxon>
        <taxon>Bacillati</taxon>
        <taxon>Chloroflexota</taxon>
        <taxon>Candidatus Thermofontia</taxon>
        <taxon>Candidatus Thermofonsia Clade 1</taxon>
    </lineage>
</organism>
<name>A0A2M8PBD9_9CHLR</name>
<evidence type="ECO:0000313" key="4">
    <source>
        <dbReference type="EMBL" id="PJF34845.1"/>
    </source>
</evidence>
<dbReference type="InterPro" id="IPR001789">
    <property type="entry name" value="Sig_transdc_resp-reg_receiver"/>
</dbReference>
<reference evidence="4 5" key="1">
    <citation type="submission" date="2017-11" db="EMBL/GenBank/DDBJ databases">
        <title>Evolution of Phototrophy in the Chloroflexi Phylum Driven by Horizontal Gene Transfer.</title>
        <authorList>
            <person name="Ward L.M."/>
            <person name="Hemp J."/>
            <person name="Shih P.M."/>
            <person name="Mcglynn S.E."/>
            <person name="Fischer W."/>
        </authorList>
    </citation>
    <scope>NUCLEOTIDE SEQUENCE [LARGE SCALE GENOMIC DNA]</scope>
    <source>
        <strain evidence="4">JP3_13</strain>
    </source>
</reference>
<dbReference type="Gene3D" id="3.40.50.2300">
    <property type="match status" value="1"/>
</dbReference>